<dbReference type="InterPro" id="IPR046341">
    <property type="entry name" value="SET_dom_sf"/>
</dbReference>
<proteinExistence type="predicted"/>
<dbReference type="GO" id="GO:0016279">
    <property type="term" value="F:protein-lysine N-methyltransferase activity"/>
    <property type="evidence" value="ECO:0007669"/>
    <property type="project" value="TreeGrafter"/>
</dbReference>
<sequence length="446" mass="50387">MSGNQLPLETFPAWTLLHDVNFTKVSLREMEKKGFGLVTRGESLEGDVLLEIPGELVLSAEAVDDYAKVDQHFKQLLEACGSQSRTRKILLYLLNHLVLSTRSATSSQRGASTPWTEYIKYLPRPIPVPTMWSDKEQDLLRGSSLESALSAKMAVLGSEFEELRETSSEIPYWNALLWEKDTIQLQDWILIDAWYRSRCLELPRAGDSMVPALDMANHAHNPTAFYEEDYDGVIRLRVKPGRILTMGEEVTISYGEAKPAAEMLFSYGFIDADSSKHEMKLQLDPLPDDPLGKAKTHIFGKPRTLKLFKAERGFDWDCAFAFLACLNEEDGLDFRVLQDNQGDRQLKLFWQDEDVTERAEDFGSLIQNHPLCAVFTLRVCSVLKEKIASQLESLQSAANAIDVRSYGDREADCVGSAQLLREIETAVLEGSQDALEKQVRLAEMRR</sequence>
<organism evidence="2 3">
    <name type="scientific">Stachybotrys chlorohalonatus (strain IBT 40285)</name>
    <dbReference type="NCBI Taxonomy" id="1283841"/>
    <lineage>
        <taxon>Eukaryota</taxon>
        <taxon>Fungi</taxon>
        <taxon>Dikarya</taxon>
        <taxon>Ascomycota</taxon>
        <taxon>Pezizomycotina</taxon>
        <taxon>Sordariomycetes</taxon>
        <taxon>Hypocreomycetidae</taxon>
        <taxon>Hypocreales</taxon>
        <taxon>Stachybotryaceae</taxon>
        <taxon>Stachybotrys</taxon>
    </lineage>
</organism>
<dbReference type="Gene3D" id="3.90.1410.10">
    <property type="entry name" value="set domain protein methyltransferase, domain 1"/>
    <property type="match status" value="1"/>
</dbReference>
<dbReference type="AlphaFoldDB" id="A0A084QEJ0"/>
<dbReference type="HOGENOM" id="CLU_044629_0_0_1"/>
<dbReference type="OrthoDB" id="441812at2759"/>
<accession>A0A084QEJ0</accession>
<dbReference type="CDD" id="cd10527">
    <property type="entry name" value="SET_LSMT"/>
    <property type="match status" value="1"/>
</dbReference>
<evidence type="ECO:0000313" key="3">
    <source>
        <dbReference type="Proteomes" id="UP000028524"/>
    </source>
</evidence>
<dbReference type="InParanoid" id="A0A084QEJ0"/>
<dbReference type="STRING" id="1283841.A0A084QEJ0"/>
<reference evidence="2 3" key="1">
    <citation type="journal article" date="2014" name="BMC Genomics">
        <title>Comparative genome sequencing reveals chemotype-specific gene clusters in the toxigenic black mold Stachybotrys.</title>
        <authorList>
            <person name="Semeiks J."/>
            <person name="Borek D."/>
            <person name="Otwinowski Z."/>
            <person name="Grishin N.V."/>
        </authorList>
    </citation>
    <scope>NUCLEOTIDE SEQUENCE [LARGE SCALE GENOMIC DNA]</scope>
    <source>
        <strain evidence="2 3">IBT 40285</strain>
    </source>
</reference>
<dbReference type="OMA" id="AWYRSRC"/>
<name>A0A084QEJ0_STAC4</name>
<dbReference type="SUPFAM" id="SSF82199">
    <property type="entry name" value="SET domain"/>
    <property type="match status" value="1"/>
</dbReference>
<dbReference type="GO" id="GO:0005634">
    <property type="term" value="C:nucleus"/>
    <property type="evidence" value="ECO:0007669"/>
    <property type="project" value="TreeGrafter"/>
</dbReference>
<dbReference type="PANTHER" id="PTHR13271">
    <property type="entry name" value="UNCHARACTERIZED PUTATIVE METHYLTRANSFERASE"/>
    <property type="match status" value="1"/>
</dbReference>
<evidence type="ECO:0000313" key="2">
    <source>
        <dbReference type="EMBL" id="KFA62375.1"/>
    </source>
</evidence>
<keyword evidence="3" id="KW-1185">Reference proteome</keyword>
<dbReference type="Proteomes" id="UP000028524">
    <property type="component" value="Unassembled WGS sequence"/>
</dbReference>
<dbReference type="PROSITE" id="PS50280">
    <property type="entry name" value="SET"/>
    <property type="match status" value="1"/>
</dbReference>
<gene>
    <name evidence="2" type="ORF">S40285_06248</name>
</gene>
<dbReference type="EMBL" id="KL660798">
    <property type="protein sequence ID" value="KFA62375.1"/>
    <property type="molecule type" value="Genomic_DNA"/>
</dbReference>
<evidence type="ECO:0000259" key="1">
    <source>
        <dbReference type="PROSITE" id="PS50280"/>
    </source>
</evidence>
<feature type="domain" description="SET" evidence="1">
    <location>
        <begin position="23"/>
        <end position="255"/>
    </location>
</feature>
<protein>
    <recommendedName>
        <fullName evidence="1">SET domain-containing protein</fullName>
    </recommendedName>
</protein>
<dbReference type="PANTHER" id="PTHR13271:SF76">
    <property type="entry name" value="SET DOMAIN-CONTAINING PROTEIN 8"/>
    <property type="match status" value="1"/>
</dbReference>
<dbReference type="InterPro" id="IPR001214">
    <property type="entry name" value="SET_dom"/>
</dbReference>
<dbReference type="InterPro" id="IPR050600">
    <property type="entry name" value="SETD3_SETD6_MTase"/>
</dbReference>